<gene>
    <name evidence="2" type="ORF">KEBURONENSIS_00300</name>
    <name evidence="1" type="ORF">KEBURONENSIS_00469</name>
</gene>
<dbReference type="EMBL" id="FXUV01000052">
    <property type="protein sequence ID" value="SMQ13240.1"/>
    <property type="molecule type" value="Genomic_DNA"/>
</dbReference>
<evidence type="ECO:0000313" key="1">
    <source>
        <dbReference type="EMBL" id="SMQ13240.1"/>
    </source>
</evidence>
<dbReference type="Proteomes" id="UP000215450">
    <property type="component" value="Unassembled WGS sequence"/>
</dbReference>
<dbReference type="OrthoDB" id="8612938at2"/>
<reference evidence="2" key="2">
    <citation type="submission" date="2017-06" db="EMBL/GenBank/DDBJ databases">
        <authorList>
            <person name="Kim H.J."/>
            <person name="Triplett B.A."/>
        </authorList>
    </citation>
    <scope>NUCLEOTIDE SEQUENCE [LARGE SCALE GENOMIC DNA]</scope>
    <source>
        <strain evidence="2">Kingella_eburonensis</strain>
    </source>
</reference>
<evidence type="ECO:0000313" key="2">
    <source>
        <dbReference type="EMBL" id="SNB73540.1"/>
    </source>
</evidence>
<evidence type="ECO:0000313" key="3">
    <source>
        <dbReference type="Proteomes" id="UP000215450"/>
    </source>
</evidence>
<name>A0A238TBI7_9NEIS</name>
<keyword evidence="3" id="KW-1185">Reference proteome</keyword>
<reference evidence="3" key="3">
    <citation type="submission" date="2017-06" db="EMBL/GenBank/DDBJ databases">
        <authorList>
            <person name="Laurent S."/>
        </authorList>
    </citation>
    <scope>NUCLEOTIDE SEQUENCE [LARGE SCALE GENOMIC DNA]</scope>
</reference>
<protein>
    <submittedName>
        <fullName evidence="2">Uncharacterized protein</fullName>
    </submittedName>
</protein>
<dbReference type="RefSeq" id="WP_143452814.1">
    <property type="nucleotide sequence ID" value="NZ_FXUV02000032.1"/>
</dbReference>
<sequence>MNIERLRSWQPEASEEQLALFAQENAALLALLDDSWAKFKINHAEFFQAATGLPVSESRYAEGFSVDDLEHLPVSDAELMEFVRAFDNERPRKDRPFGDGVRVNDQNWDVLE</sequence>
<dbReference type="STRING" id="1522312.GCA_900177895_01973"/>
<dbReference type="EMBL" id="FXUV02000032">
    <property type="protein sequence ID" value="SNB73540.1"/>
    <property type="molecule type" value="Genomic_DNA"/>
</dbReference>
<reference evidence="1" key="1">
    <citation type="submission" date="2017-05" db="EMBL/GenBank/DDBJ databases">
        <authorList>
            <person name="Song R."/>
            <person name="Chenine A.L."/>
            <person name="Ruprecht R.M."/>
        </authorList>
    </citation>
    <scope>NUCLEOTIDE SEQUENCE</scope>
    <source>
        <strain evidence="1">Kingella_eburonensis</strain>
    </source>
</reference>
<dbReference type="AlphaFoldDB" id="A0A238TBI7"/>
<organism evidence="2 3">
    <name type="scientific">Kingella negevensis</name>
    <dbReference type="NCBI Taxonomy" id="1522312"/>
    <lineage>
        <taxon>Bacteria</taxon>
        <taxon>Pseudomonadati</taxon>
        <taxon>Pseudomonadota</taxon>
        <taxon>Betaproteobacteria</taxon>
        <taxon>Neisseriales</taxon>
        <taxon>Neisseriaceae</taxon>
        <taxon>Kingella</taxon>
    </lineage>
</organism>
<proteinExistence type="predicted"/>
<accession>A0A238TBI7</accession>